<dbReference type="PANTHER" id="PTHR43718">
    <property type="entry name" value="LON PROTEASE"/>
    <property type="match status" value="1"/>
</dbReference>
<accession>A0ABU9T2T7</accession>
<evidence type="ECO:0000313" key="3">
    <source>
        <dbReference type="EMBL" id="MEM5500439.1"/>
    </source>
</evidence>
<feature type="compositionally biased region" description="Polar residues" evidence="1">
    <location>
        <begin position="76"/>
        <end position="90"/>
    </location>
</feature>
<dbReference type="RefSeq" id="WP_342846607.1">
    <property type="nucleotide sequence ID" value="NZ_JBBMQO010000001.1"/>
</dbReference>
<evidence type="ECO:0000313" key="4">
    <source>
        <dbReference type="Proteomes" id="UP001477870"/>
    </source>
</evidence>
<protein>
    <submittedName>
        <fullName evidence="3">AAA family ATPase</fullName>
    </submittedName>
</protein>
<dbReference type="EMBL" id="JBBMQO010000001">
    <property type="protein sequence ID" value="MEM5500439.1"/>
    <property type="molecule type" value="Genomic_DNA"/>
</dbReference>
<dbReference type="SMART" id="SM00382">
    <property type="entry name" value="AAA"/>
    <property type="match status" value="1"/>
</dbReference>
<evidence type="ECO:0000256" key="1">
    <source>
        <dbReference type="SAM" id="MobiDB-lite"/>
    </source>
</evidence>
<keyword evidence="4" id="KW-1185">Reference proteome</keyword>
<reference evidence="3 4" key="1">
    <citation type="submission" date="2024-03" db="EMBL/GenBank/DDBJ databases">
        <title>Community enrichment and isolation of bacterial strains for fucoidan degradation.</title>
        <authorList>
            <person name="Sichert A."/>
        </authorList>
    </citation>
    <scope>NUCLEOTIDE SEQUENCE [LARGE SCALE GENOMIC DNA]</scope>
    <source>
        <strain evidence="3 4">AS62</strain>
    </source>
</reference>
<gene>
    <name evidence="3" type="ORF">WNY59_02445</name>
</gene>
<dbReference type="Proteomes" id="UP001477870">
    <property type="component" value="Unassembled WGS sequence"/>
</dbReference>
<dbReference type="Pfam" id="PF00004">
    <property type="entry name" value="AAA"/>
    <property type="match status" value="1"/>
</dbReference>
<dbReference type="Gene3D" id="3.40.50.300">
    <property type="entry name" value="P-loop containing nucleotide triphosphate hydrolases"/>
    <property type="match status" value="1"/>
</dbReference>
<comment type="caution">
    <text evidence="3">The sequence shown here is derived from an EMBL/GenBank/DDBJ whole genome shotgun (WGS) entry which is preliminary data.</text>
</comment>
<name>A0ABU9T2T7_9HYPH</name>
<dbReference type="InterPro" id="IPR027417">
    <property type="entry name" value="P-loop_NTPase"/>
</dbReference>
<evidence type="ECO:0000259" key="2">
    <source>
        <dbReference type="SMART" id="SM00382"/>
    </source>
</evidence>
<feature type="region of interest" description="Disordered" evidence="1">
    <location>
        <begin position="60"/>
        <end position="93"/>
    </location>
</feature>
<feature type="domain" description="AAA+ ATPase" evidence="2">
    <location>
        <begin position="643"/>
        <end position="787"/>
    </location>
</feature>
<sequence length="869" mass="95324">MSDRDKSDSVDSRSKEASVDSTLCEEGAQKAIKQPDSTISSEVSNVDSNLAINVDSASQNNTAVSTHENGAELPSGATNVDSEATATGDTQTDKILSEDASKLLLSQPRKRLKHFNVPSSGAPFHELPYGRTIDFRTYRLDDWLSEQSNWAASSDASLRTGVQPQTLAAMDGRTAWNATDLNIKLDAGDPLAMVSDLVVMLCNADEVHPSVSSVDWNMAAMLLNGMPEADTKRWGSDSALAASGIRQLWSKAASSGERWILDLADRLLVPMIYESRAKELILMAIDRVRADDQTVKTYLQELSDTDIDGRYGDVIGSKAPYHANKIAMARLLLHLLDSEVANLFDGFEREAWVTFGLYRPERARSSLVDVAGSCLFDDIADAVRTQLINEGYNLNRLVSEDAAVMDQDPIVRSLSDAHPREPILHPAADTNADEEDAIFDHYRDEENGQDDASIEDINRLNTKSSSGEETDTLLNLPVDPRRYETLADLLYEQVEIASMSNTMPLLSRSSNARNILSQIAVKAGRQEEAAAAKQDASNKSSLIDSFQVETDRSPIAGIDVTQSFRLSDGHEVVIIMSNAPASIGGSDAQSTFEQIKPMIGAWIPLTKKPDLLTVRSHLMAEFPHFQNVIDAILNTMRAQNSVRMPPILLAGKPGSGKSTFARRLAQELQTHHVCADIGGSVDAMLLGSSRKWHSAAPGLHFQAIIDGSIANPIIILDELDKAGGSTRNGDIRANLLSMLEPSTASSTIDKYFEAPINYGCINWIFTANDLASITAPLLNRLKVLKCSEPSAEHMPIIANNILKAEYKSRGYDSRWATPLSIEELNIIQTHWLNTNTGKTTMRKTQGSIRNLKRYVERLIDLREQEMSNV</sequence>
<organism evidence="3 4">
    <name type="scientific">Ahrensia kielensis</name>
    <dbReference type="NCBI Taxonomy" id="76980"/>
    <lineage>
        <taxon>Bacteria</taxon>
        <taxon>Pseudomonadati</taxon>
        <taxon>Pseudomonadota</taxon>
        <taxon>Alphaproteobacteria</taxon>
        <taxon>Hyphomicrobiales</taxon>
        <taxon>Ahrensiaceae</taxon>
        <taxon>Ahrensia</taxon>
    </lineage>
</organism>
<feature type="compositionally biased region" description="Basic and acidic residues" evidence="1">
    <location>
        <begin position="1"/>
        <end position="18"/>
    </location>
</feature>
<dbReference type="InterPro" id="IPR027065">
    <property type="entry name" value="Lon_Prtase"/>
</dbReference>
<proteinExistence type="predicted"/>
<dbReference type="InterPro" id="IPR003959">
    <property type="entry name" value="ATPase_AAA_core"/>
</dbReference>
<dbReference type="SUPFAM" id="SSF52540">
    <property type="entry name" value="P-loop containing nucleoside triphosphate hydrolases"/>
    <property type="match status" value="1"/>
</dbReference>
<dbReference type="InterPro" id="IPR003593">
    <property type="entry name" value="AAA+_ATPase"/>
</dbReference>
<feature type="region of interest" description="Disordered" evidence="1">
    <location>
        <begin position="1"/>
        <end position="40"/>
    </location>
</feature>
<dbReference type="PANTHER" id="PTHR43718:SF2">
    <property type="entry name" value="LON PROTEASE HOMOLOG, MITOCHONDRIAL"/>
    <property type="match status" value="1"/>
</dbReference>